<organism evidence="1 2">
    <name type="scientific">Oedothorax gibbosus</name>
    <dbReference type="NCBI Taxonomy" id="931172"/>
    <lineage>
        <taxon>Eukaryota</taxon>
        <taxon>Metazoa</taxon>
        <taxon>Ecdysozoa</taxon>
        <taxon>Arthropoda</taxon>
        <taxon>Chelicerata</taxon>
        <taxon>Arachnida</taxon>
        <taxon>Araneae</taxon>
        <taxon>Araneomorphae</taxon>
        <taxon>Entelegynae</taxon>
        <taxon>Araneoidea</taxon>
        <taxon>Linyphiidae</taxon>
        <taxon>Erigoninae</taxon>
        <taxon>Oedothorax</taxon>
    </lineage>
</organism>
<dbReference type="InterPro" id="IPR036322">
    <property type="entry name" value="WD40_repeat_dom_sf"/>
</dbReference>
<dbReference type="Pfam" id="PF05380">
    <property type="entry name" value="Peptidase_A17"/>
    <property type="match status" value="1"/>
</dbReference>
<reference evidence="1 2" key="1">
    <citation type="journal article" date="2022" name="Nat. Ecol. Evol.">
        <title>A masculinizing supergene underlies an exaggerated male reproductive morph in a spider.</title>
        <authorList>
            <person name="Hendrickx F."/>
            <person name="De Corte Z."/>
            <person name="Sonet G."/>
            <person name="Van Belleghem S.M."/>
            <person name="Kostlbacher S."/>
            <person name="Vangestel C."/>
        </authorList>
    </citation>
    <scope>NUCLEOTIDE SEQUENCE [LARGE SCALE GENOMIC DNA]</scope>
    <source>
        <strain evidence="1">W744_W776</strain>
    </source>
</reference>
<dbReference type="AlphaFoldDB" id="A0AAV6TTW1"/>
<proteinExistence type="predicted"/>
<dbReference type="Gene3D" id="2.130.10.10">
    <property type="entry name" value="YVTN repeat-like/Quinoprotein amine dehydrogenase"/>
    <property type="match status" value="1"/>
</dbReference>
<accession>A0AAV6TTW1</accession>
<name>A0AAV6TTW1_9ARAC</name>
<comment type="caution">
    <text evidence="1">The sequence shown here is derived from an EMBL/GenBank/DDBJ whole genome shotgun (WGS) entry which is preliminary data.</text>
</comment>
<keyword evidence="2" id="KW-1185">Reference proteome</keyword>
<protein>
    <submittedName>
        <fullName evidence="1">Uncharacterized protein</fullName>
    </submittedName>
</protein>
<dbReference type="InterPro" id="IPR008042">
    <property type="entry name" value="Retrotrans_Pao"/>
</dbReference>
<dbReference type="Proteomes" id="UP000827092">
    <property type="component" value="Unassembled WGS sequence"/>
</dbReference>
<dbReference type="PANTHER" id="PTHR47331">
    <property type="entry name" value="PHD-TYPE DOMAIN-CONTAINING PROTEIN"/>
    <property type="match status" value="1"/>
</dbReference>
<dbReference type="EMBL" id="JAFNEN010001086">
    <property type="protein sequence ID" value="KAG8175048.1"/>
    <property type="molecule type" value="Genomic_DNA"/>
</dbReference>
<dbReference type="InterPro" id="IPR015943">
    <property type="entry name" value="WD40/YVTN_repeat-like_dom_sf"/>
</dbReference>
<sequence length="570" mass="64416">MVLLQQVAFPRYVLLPKALVEIHAFCDASEKAYCAVLYARSISSDSIRTVLPTSKTRVAPLKVQSLPRLELCSALLLSNLLSSTLPHLDIPISAVFAWSDSQITLAWISSEPSRWKPFVANRVSQIQELVPEARWNFVRGLENPAACGTRGLTPSELVTCDLWFNGPRWLSTNSTLPLNKVEENQQLKEMSSEEKKPNKIVLLQSVDKTFKIETFHKFSSWSKMKGVLAWCLRFTKNCALTVDKRNKMALTTVELNEAEKTIVKFVQQDYFSTEISFLSAGKQLPSNNRLIPLSPFYDDSGLLRPHRFMLGTEQGALLSCNRKFKDPREVVSACYPSSTGPVLAIERNTFFPKLFASCSTWDVKVWSEDLAVSPMFNLLSKDGYVTDVAWSNTNAPFLFVTKTTGCLELWDVLVKNQDPILSFKLESDGLVCVHPKQQCEQIACGTGNGCIHLLEVPKYTSFSNKHEKNLLSSMIDREGKREKLLEGMTREQRARERINKEKNNVSASMESTVMYSVDEVEENENGNIKEFDSNLNSELNDEEVDDTVEEVPFFDLLFVDTLKSILKNEV</sequence>
<evidence type="ECO:0000313" key="1">
    <source>
        <dbReference type="EMBL" id="KAG8175048.1"/>
    </source>
</evidence>
<evidence type="ECO:0000313" key="2">
    <source>
        <dbReference type="Proteomes" id="UP000827092"/>
    </source>
</evidence>
<dbReference type="SUPFAM" id="SSF50978">
    <property type="entry name" value="WD40 repeat-like"/>
    <property type="match status" value="1"/>
</dbReference>
<dbReference type="PANTHER" id="PTHR47331:SF5">
    <property type="entry name" value="RIBONUCLEASE H"/>
    <property type="match status" value="1"/>
</dbReference>
<gene>
    <name evidence="1" type="ORF">JTE90_026026</name>
</gene>